<evidence type="ECO:0000313" key="4">
    <source>
        <dbReference type="EMBL" id="KRX09387.1"/>
    </source>
</evidence>
<comment type="caution">
    <text evidence="4">The sequence shown here is derived from an EMBL/GenBank/DDBJ whole genome shotgun (WGS) entry which is preliminary data.</text>
</comment>
<dbReference type="InterPro" id="IPR036770">
    <property type="entry name" value="Ankyrin_rpt-contain_sf"/>
</dbReference>
<dbReference type="PROSITE" id="PS50088">
    <property type="entry name" value="ANK_REPEAT"/>
    <property type="match status" value="1"/>
</dbReference>
<dbReference type="EMBL" id="LDAU01000051">
    <property type="protein sequence ID" value="KRX09387.1"/>
    <property type="molecule type" value="Genomic_DNA"/>
</dbReference>
<dbReference type="InterPro" id="IPR002110">
    <property type="entry name" value="Ankyrin_rpt"/>
</dbReference>
<evidence type="ECO:0000256" key="1">
    <source>
        <dbReference type="ARBA" id="ARBA00022737"/>
    </source>
</evidence>
<dbReference type="SMART" id="SM00248">
    <property type="entry name" value="ANK"/>
    <property type="match status" value="2"/>
</dbReference>
<dbReference type="Proteomes" id="UP000054937">
    <property type="component" value="Unassembled WGS sequence"/>
</dbReference>
<name>A0A0V0R4H1_PSEPJ</name>
<keyword evidence="5" id="KW-1185">Reference proteome</keyword>
<dbReference type="Gene3D" id="1.25.40.20">
    <property type="entry name" value="Ankyrin repeat-containing domain"/>
    <property type="match status" value="1"/>
</dbReference>
<dbReference type="InterPro" id="IPR051637">
    <property type="entry name" value="Ank_repeat_dom-contain_49"/>
</dbReference>
<dbReference type="InParanoid" id="A0A0V0R4H1"/>
<feature type="repeat" description="ANK" evidence="3">
    <location>
        <begin position="79"/>
        <end position="111"/>
    </location>
</feature>
<organism evidence="4 5">
    <name type="scientific">Pseudocohnilembus persalinus</name>
    <name type="common">Ciliate</name>
    <dbReference type="NCBI Taxonomy" id="266149"/>
    <lineage>
        <taxon>Eukaryota</taxon>
        <taxon>Sar</taxon>
        <taxon>Alveolata</taxon>
        <taxon>Ciliophora</taxon>
        <taxon>Intramacronucleata</taxon>
        <taxon>Oligohymenophorea</taxon>
        <taxon>Scuticociliatia</taxon>
        <taxon>Philasterida</taxon>
        <taxon>Pseudocohnilembidae</taxon>
        <taxon>Pseudocohnilembus</taxon>
    </lineage>
</organism>
<keyword evidence="2 3" id="KW-0040">ANK repeat</keyword>
<dbReference type="OMA" id="YSRCARQ"/>
<dbReference type="SUPFAM" id="SSF48403">
    <property type="entry name" value="Ankyrin repeat"/>
    <property type="match status" value="1"/>
</dbReference>
<keyword evidence="1" id="KW-0677">Repeat</keyword>
<dbReference type="PROSITE" id="PS50297">
    <property type="entry name" value="ANK_REP_REGION"/>
    <property type="match status" value="1"/>
</dbReference>
<evidence type="ECO:0000256" key="2">
    <source>
        <dbReference type="ARBA" id="ARBA00023043"/>
    </source>
</evidence>
<evidence type="ECO:0000313" key="5">
    <source>
        <dbReference type="Proteomes" id="UP000054937"/>
    </source>
</evidence>
<dbReference type="PANTHER" id="PTHR24180">
    <property type="entry name" value="CYCLIN-DEPENDENT KINASE INHIBITOR 2C-RELATED"/>
    <property type="match status" value="1"/>
</dbReference>
<dbReference type="OrthoDB" id="194358at2759"/>
<protein>
    <submittedName>
        <fullName evidence="4">Ankyrin repeat-containing domain</fullName>
    </submittedName>
</protein>
<reference evidence="4 5" key="1">
    <citation type="journal article" date="2015" name="Sci. Rep.">
        <title>Genome of the facultative scuticociliatosis pathogen Pseudocohnilembus persalinus provides insight into its virulence through horizontal gene transfer.</title>
        <authorList>
            <person name="Xiong J."/>
            <person name="Wang G."/>
            <person name="Cheng J."/>
            <person name="Tian M."/>
            <person name="Pan X."/>
            <person name="Warren A."/>
            <person name="Jiang C."/>
            <person name="Yuan D."/>
            <person name="Miao W."/>
        </authorList>
    </citation>
    <scope>NUCLEOTIDE SEQUENCE [LARGE SCALE GENOMIC DNA]</scope>
    <source>
        <strain evidence="4">36N120E</strain>
    </source>
</reference>
<gene>
    <name evidence="4" type="ORF">PPERSA_04693</name>
</gene>
<proteinExistence type="predicted"/>
<accession>A0A0V0R4H1</accession>
<dbReference type="Pfam" id="PF12796">
    <property type="entry name" value="Ank_2"/>
    <property type="match status" value="1"/>
</dbReference>
<evidence type="ECO:0000256" key="3">
    <source>
        <dbReference type="PROSITE-ProRule" id="PRU00023"/>
    </source>
</evidence>
<sequence>MWLKESLLKFLRFLKKINLSMNEYVQFRQQFHKQELVSSRVYQREGSFVFFKNVKMGHIKQVEQALKLNKLFNLEHNQYGKTALHEAVIKENYDMVHLILSYGCDYDVKDKVGKTPLFYALKFQNWKIACLLLSKLCDPWSLPGTNYTEFCDQEMKQRLKIYRKINLMLQLIHSEVKKEYYIKKLKENMPDVDIWI</sequence>
<dbReference type="PANTHER" id="PTHR24180:SF45">
    <property type="entry name" value="POLY [ADP-RIBOSE] POLYMERASE TANKYRASE"/>
    <property type="match status" value="1"/>
</dbReference>
<dbReference type="AlphaFoldDB" id="A0A0V0R4H1"/>